<evidence type="ECO:0000256" key="2">
    <source>
        <dbReference type="ARBA" id="ARBA00022475"/>
    </source>
</evidence>
<dbReference type="HAMAP" id="MF_00154">
    <property type="entry name" value="CyoE_CtaB"/>
    <property type="match status" value="1"/>
</dbReference>
<dbReference type="AlphaFoldDB" id="A0A6S6RRU0"/>
<evidence type="ECO:0000256" key="7">
    <source>
        <dbReference type="ARBA" id="ARBA00023136"/>
    </source>
</evidence>
<dbReference type="GO" id="GO:0048034">
    <property type="term" value="P:heme O biosynthetic process"/>
    <property type="evidence" value="ECO:0007669"/>
    <property type="project" value="UniProtKB-UniRule"/>
</dbReference>
<accession>A0A6S6RRU0</accession>
<evidence type="ECO:0000256" key="6">
    <source>
        <dbReference type="ARBA" id="ARBA00023133"/>
    </source>
</evidence>
<dbReference type="PROSITE" id="PS00943">
    <property type="entry name" value="UBIA"/>
    <property type="match status" value="1"/>
</dbReference>
<keyword evidence="3 9" id="KW-0808">Transferase</keyword>
<comment type="pathway">
    <text evidence="9">Porphyrin-containing compound metabolism; heme O biosynthesis; heme O from protoheme: step 1/1.</text>
</comment>
<keyword evidence="7 9" id="KW-0472">Membrane</keyword>
<dbReference type="PANTHER" id="PTHR43448">
    <property type="entry name" value="PROTOHEME IX FARNESYLTRANSFERASE, MITOCHONDRIAL"/>
    <property type="match status" value="1"/>
</dbReference>
<dbReference type="InterPro" id="IPR006369">
    <property type="entry name" value="Protohaem_IX_farnesylTrfase"/>
</dbReference>
<feature type="transmembrane region" description="Helical" evidence="9">
    <location>
        <begin position="96"/>
        <end position="116"/>
    </location>
</feature>
<feature type="transmembrane region" description="Helical" evidence="9">
    <location>
        <begin position="179"/>
        <end position="198"/>
    </location>
</feature>
<dbReference type="GO" id="GO:0005886">
    <property type="term" value="C:plasma membrane"/>
    <property type="evidence" value="ECO:0007669"/>
    <property type="project" value="UniProtKB-SubCell"/>
</dbReference>
<comment type="catalytic activity">
    <reaction evidence="8 9">
        <text>heme b + (2E,6E)-farnesyl diphosphate + H2O = Fe(II)-heme o + diphosphate</text>
        <dbReference type="Rhea" id="RHEA:28070"/>
        <dbReference type="ChEBI" id="CHEBI:15377"/>
        <dbReference type="ChEBI" id="CHEBI:33019"/>
        <dbReference type="ChEBI" id="CHEBI:60344"/>
        <dbReference type="ChEBI" id="CHEBI:60530"/>
        <dbReference type="ChEBI" id="CHEBI:175763"/>
        <dbReference type="EC" id="2.5.1.141"/>
    </reaction>
</comment>
<keyword evidence="2 9" id="KW-1003">Cell membrane</keyword>
<evidence type="ECO:0000256" key="3">
    <source>
        <dbReference type="ARBA" id="ARBA00022679"/>
    </source>
</evidence>
<feature type="transmembrane region" description="Helical" evidence="9">
    <location>
        <begin position="55"/>
        <end position="75"/>
    </location>
</feature>
<sequence length="299" mass="32918">MATTNSNTGSIGSFLKQKMNDYKLLTKVKLSSLVVFSACITFLLGTSVFTWQDLFVLGFGGFFVTGAANALNQVLEKDYDKLMKRTENRPLATGRMETSEAVLVAGLLSVAGLLLLSSFNSLTAVLGALSLISYSFIYTPMKRVSPVAVWIGAIPGALPMAIGWVAAGNNLGPEALFLFSLQFFWQFPHFWAIAWVAYKDYSNAGFYLLPSKKIDGRDKSTALQCIFYALCLLPMSALPVYFNISGYIACVVMLIMGIFYLTYAIKLYLECTDQTARKLMFASFAYLPVVLVVLVLDKI</sequence>
<comment type="subcellular location">
    <subcellularLocation>
        <location evidence="9">Cell membrane</location>
        <topology evidence="9">Multi-pass membrane protein</topology>
    </subcellularLocation>
    <subcellularLocation>
        <location evidence="1">Membrane</location>
        <topology evidence="1">Multi-pass membrane protein</topology>
    </subcellularLocation>
</comment>
<name>A0A6S6RRU0_9BACT</name>
<dbReference type="EMBL" id="CACVAQ010000008">
    <property type="protein sequence ID" value="CAA6798585.1"/>
    <property type="molecule type" value="Genomic_DNA"/>
</dbReference>
<evidence type="ECO:0000256" key="8">
    <source>
        <dbReference type="ARBA" id="ARBA00047690"/>
    </source>
</evidence>
<dbReference type="Pfam" id="PF01040">
    <property type="entry name" value="UbiA"/>
    <property type="match status" value="1"/>
</dbReference>
<dbReference type="UniPathway" id="UPA00834">
    <property type="reaction ID" value="UER00712"/>
</dbReference>
<dbReference type="GO" id="GO:0006784">
    <property type="term" value="P:heme A biosynthetic process"/>
    <property type="evidence" value="ECO:0007669"/>
    <property type="project" value="TreeGrafter"/>
</dbReference>
<dbReference type="CDD" id="cd13957">
    <property type="entry name" value="PT_UbiA_Cox10"/>
    <property type="match status" value="1"/>
</dbReference>
<feature type="transmembrane region" description="Helical" evidence="9">
    <location>
        <begin position="147"/>
        <end position="167"/>
    </location>
</feature>
<comment type="similarity">
    <text evidence="9">Belongs to the UbiA prenyltransferase family. Protoheme IX farnesyltransferase subfamily.</text>
</comment>
<keyword evidence="6 9" id="KW-0350">Heme biosynthesis</keyword>
<comment type="function">
    <text evidence="9">Converts heme B (protoheme IX) to heme O by substitution of the vinyl group on carbon 2 of heme B porphyrin ring with a hydroxyethyl farnesyl side group.</text>
</comment>
<evidence type="ECO:0000256" key="4">
    <source>
        <dbReference type="ARBA" id="ARBA00022692"/>
    </source>
</evidence>
<evidence type="ECO:0000256" key="5">
    <source>
        <dbReference type="ARBA" id="ARBA00022989"/>
    </source>
</evidence>
<gene>
    <name evidence="9" type="primary">ctaB</name>
    <name evidence="10" type="ORF">HELGO_WM10070</name>
</gene>
<dbReference type="InterPro" id="IPR044878">
    <property type="entry name" value="UbiA_sf"/>
</dbReference>
<feature type="transmembrane region" description="Helical" evidence="9">
    <location>
        <begin position="244"/>
        <end position="267"/>
    </location>
</feature>
<evidence type="ECO:0000313" key="10">
    <source>
        <dbReference type="EMBL" id="CAA6798585.1"/>
    </source>
</evidence>
<evidence type="ECO:0000256" key="1">
    <source>
        <dbReference type="ARBA" id="ARBA00004141"/>
    </source>
</evidence>
<keyword evidence="4 9" id="KW-0812">Transmembrane</keyword>
<dbReference type="GO" id="GO:0008495">
    <property type="term" value="F:protoheme IX farnesyltransferase activity"/>
    <property type="evidence" value="ECO:0007669"/>
    <property type="project" value="UniProtKB-UniRule"/>
</dbReference>
<reference evidence="10" key="1">
    <citation type="submission" date="2020-01" db="EMBL/GenBank/DDBJ databases">
        <authorList>
            <person name="Meier V. D."/>
            <person name="Meier V D."/>
        </authorList>
    </citation>
    <scope>NUCLEOTIDE SEQUENCE</scope>
    <source>
        <strain evidence="10">HLG_WM_MAG_10</strain>
    </source>
</reference>
<dbReference type="NCBIfam" id="TIGR01473">
    <property type="entry name" value="cyoE_ctaB"/>
    <property type="match status" value="1"/>
</dbReference>
<protein>
    <recommendedName>
        <fullName evidence="9">Protoheme IX farnesyltransferase</fullName>
        <ecNumber evidence="9">2.5.1.141</ecNumber>
    </recommendedName>
    <alternativeName>
        <fullName evidence="9">Heme B farnesyltransferase</fullName>
    </alternativeName>
    <alternativeName>
        <fullName evidence="9">Heme O synthase</fullName>
    </alternativeName>
</protein>
<dbReference type="EC" id="2.5.1.141" evidence="9"/>
<dbReference type="Gene3D" id="1.10.357.140">
    <property type="entry name" value="UbiA prenyltransferase"/>
    <property type="match status" value="1"/>
</dbReference>
<proteinExistence type="inferred from homology"/>
<feature type="transmembrane region" description="Helical" evidence="9">
    <location>
        <begin position="28"/>
        <end position="49"/>
    </location>
</feature>
<comment type="miscellaneous">
    <text evidence="9">Carbon 2 of the heme B porphyrin ring is defined according to the Fischer nomenclature.</text>
</comment>
<dbReference type="PANTHER" id="PTHR43448:SF2">
    <property type="entry name" value="PROTOHEME IX FARNESYLTRANSFERASE, MITOCHONDRIAL"/>
    <property type="match status" value="1"/>
</dbReference>
<organism evidence="10">
    <name type="scientific">uncultured Aureispira sp</name>
    <dbReference type="NCBI Taxonomy" id="1331704"/>
    <lineage>
        <taxon>Bacteria</taxon>
        <taxon>Pseudomonadati</taxon>
        <taxon>Bacteroidota</taxon>
        <taxon>Saprospiria</taxon>
        <taxon>Saprospirales</taxon>
        <taxon>Saprospiraceae</taxon>
        <taxon>Aureispira</taxon>
        <taxon>environmental samples</taxon>
    </lineage>
</organism>
<evidence type="ECO:0000256" key="9">
    <source>
        <dbReference type="HAMAP-Rule" id="MF_00154"/>
    </source>
</evidence>
<keyword evidence="5 9" id="KW-1133">Transmembrane helix</keyword>
<feature type="transmembrane region" description="Helical" evidence="9">
    <location>
        <begin position="279"/>
        <end position="296"/>
    </location>
</feature>
<feature type="transmembrane region" description="Helical" evidence="9">
    <location>
        <begin position="219"/>
        <end position="238"/>
    </location>
</feature>
<dbReference type="InterPro" id="IPR030470">
    <property type="entry name" value="UbiA_prenylTrfase_CS"/>
</dbReference>
<dbReference type="InterPro" id="IPR000537">
    <property type="entry name" value="UbiA_prenyltransferase"/>
</dbReference>